<accession>A0A2B4R499</accession>
<proteinExistence type="predicted"/>
<dbReference type="InterPro" id="IPR043502">
    <property type="entry name" value="DNA/RNA_pol_sf"/>
</dbReference>
<feature type="region of interest" description="Disordered" evidence="1">
    <location>
        <begin position="98"/>
        <end position="125"/>
    </location>
</feature>
<evidence type="ECO:0000256" key="1">
    <source>
        <dbReference type="SAM" id="MobiDB-lite"/>
    </source>
</evidence>
<dbReference type="STRING" id="50429.A0A2B4R499"/>
<reference evidence="3" key="1">
    <citation type="journal article" date="2017" name="bioRxiv">
        <title>Comparative analysis of the genomes of Stylophora pistillata and Acropora digitifera provides evidence for extensive differences between species of corals.</title>
        <authorList>
            <person name="Voolstra C.R."/>
            <person name="Li Y."/>
            <person name="Liew Y.J."/>
            <person name="Baumgarten S."/>
            <person name="Zoccola D."/>
            <person name="Flot J.-F."/>
            <person name="Tambutte S."/>
            <person name="Allemand D."/>
            <person name="Aranda M."/>
        </authorList>
    </citation>
    <scope>NUCLEOTIDE SEQUENCE [LARGE SCALE GENOMIC DNA]</scope>
</reference>
<comment type="caution">
    <text evidence="2">The sequence shown here is derived from an EMBL/GenBank/DDBJ whole genome shotgun (WGS) entry which is preliminary data.</text>
</comment>
<dbReference type="EMBL" id="LSMT01001367">
    <property type="protein sequence ID" value="PFX12441.1"/>
    <property type="molecule type" value="Genomic_DNA"/>
</dbReference>
<dbReference type="OrthoDB" id="5988576at2759"/>
<sequence length="583" mass="64021">MIQRRLGSPRRATDPPNRAKIFANLVMTGQVNSALRYLSDDQGGGILPLSDDVMEQLKEKYPDPQGVQLGSLLFGPIEDVPDSMYYEINGDMVRDAALRTKGSGGPSEMPGHGGSDETTSGAVGGSVNGSGMASVALDVSGLEPFNPKGEAHNLSQRWKRWKRAFDLYVTRKGVSNDAQKRALLLHVAGMDVEEIYFTLAGDGEDVSFQATLQVLDDYFVPKSNFPFERHLFRQISQENGETAGQFVCRLRQRAATCEFGVNDDDYIQDQLIDKCYSSHLRRKFLEKEGTVTFVEQLDDHREERSALATLIIGGVYVTDVLIGLGASCNVMGQRNCELLKQKGIKCESRKSVKEIFAYGGVEPCSTLGNFTADVTQAGCGFKDGSKADFIVFEGDGRTLLGRETAGVLNLLRVGTFQANSVDGGRSDGSVRQKYKELFSGVGLLKGYELKLHVDWSVKPVAPHERRIHFGLREKVDAKLDEVLRLDIIEEVPEGPSGWMSPLVVVPKGDGDVRVCVDMRRANEAIFREQHPIPTVEELLNDWKEVPCLARLMSSGVLTRSCSARKVVTSLLSSHTESCIGTSG</sequence>
<evidence type="ECO:0000313" key="2">
    <source>
        <dbReference type="EMBL" id="PFX12441.1"/>
    </source>
</evidence>
<evidence type="ECO:0000313" key="3">
    <source>
        <dbReference type="Proteomes" id="UP000225706"/>
    </source>
</evidence>
<keyword evidence="3" id="KW-1185">Reference proteome</keyword>
<dbReference type="SUPFAM" id="SSF56672">
    <property type="entry name" value="DNA/RNA polymerases"/>
    <property type="match status" value="1"/>
</dbReference>
<dbReference type="AlphaFoldDB" id="A0A2B4R499"/>
<dbReference type="Gene3D" id="3.10.10.10">
    <property type="entry name" value="HIV Type 1 Reverse Transcriptase, subunit A, domain 1"/>
    <property type="match status" value="1"/>
</dbReference>
<dbReference type="PANTHER" id="PTHR37984:SF11">
    <property type="entry name" value="INTEGRASE CATALYTIC DOMAIN-CONTAINING PROTEIN"/>
    <property type="match status" value="1"/>
</dbReference>
<name>A0A2B4R499_STYPI</name>
<protein>
    <submittedName>
        <fullName evidence="2">Uncharacterized protein K02A2.6</fullName>
    </submittedName>
</protein>
<dbReference type="InterPro" id="IPR050951">
    <property type="entry name" value="Retrovirus_Pol_polyprotein"/>
</dbReference>
<gene>
    <name evidence="2" type="primary">K02A2.6</name>
    <name evidence="2" type="ORF">AWC38_SpisGene23602</name>
</gene>
<dbReference type="PANTHER" id="PTHR37984">
    <property type="entry name" value="PROTEIN CBG26694"/>
    <property type="match status" value="1"/>
</dbReference>
<organism evidence="2 3">
    <name type="scientific">Stylophora pistillata</name>
    <name type="common">Smooth cauliflower coral</name>
    <dbReference type="NCBI Taxonomy" id="50429"/>
    <lineage>
        <taxon>Eukaryota</taxon>
        <taxon>Metazoa</taxon>
        <taxon>Cnidaria</taxon>
        <taxon>Anthozoa</taxon>
        <taxon>Hexacorallia</taxon>
        <taxon>Scleractinia</taxon>
        <taxon>Astrocoeniina</taxon>
        <taxon>Pocilloporidae</taxon>
        <taxon>Stylophora</taxon>
    </lineage>
</organism>
<dbReference type="Proteomes" id="UP000225706">
    <property type="component" value="Unassembled WGS sequence"/>
</dbReference>